<reference evidence="4 5" key="1">
    <citation type="submission" date="2020-09" db="EMBL/GenBank/DDBJ databases">
        <title>Diversity and distribution of actinomycetes associated with coral in the coast of Hainan.</title>
        <authorList>
            <person name="Li F."/>
        </authorList>
    </citation>
    <scope>NUCLEOTIDE SEQUENCE [LARGE SCALE GENOMIC DNA]</scope>
    <source>
        <strain evidence="4 5">HNM0947</strain>
    </source>
</reference>
<feature type="chain" id="PRO_5045519080" evidence="2">
    <location>
        <begin position="28"/>
        <end position="313"/>
    </location>
</feature>
<evidence type="ECO:0000256" key="1">
    <source>
        <dbReference type="SAM" id="MobiDB-lite"/>
    </source>
</evidence>
<dbReference type="CDD" id="cd01823">
    <property type="entry name" value="SEST_like"/>
    <property type="match status" value="1"/>
</dbReference>
<dbReference type="InterPro" id="IPR013830">
    <property type="entry name" value="SGNH_hydro"/>
</dbReference>
<dbReference type="InterPro" id="IPR037460">
    <property type="entry name" value="SEST-like"/>
</dbReference>
<sequence length="313" mass="32505">MSGRWIKSGVVVVLAAGLGWAAPPAHASAPERTDDTGGADTGDSDGAEVGATAGTFDYVALGDSAAAGPLIPDQDPNLACLRSNRNYPAVLAEELGAELNDVTCSGAKTSDFEGRQFGFLPPQYDALEEDTDLVTLTVGGNDVDLVVHALSCINLAPEPHGRSCEEALTGDGGDTIAEAVDAWVPELDEALAEIGERSPDAEVVVAGYGHYIREGGCWPTQPVWADDADYLQGSTSYLNEALADRAHEHGATYVDLEAVGTGHDVCADPEERFIEGLVPQSAAAPLHPNEQGMEAFGRAIAEQVGPQGATPLL</sequence>
<dbReference type="Gene3D" id="3.40.50.1110">
    <property type="entry name" value="SGNH hydrolase"/>
    <property type="match status" value="1"/>
</dbReference>
<dbReference type="PANTHER" id="PTHR37981:SF1">
    <property type="entry name" value="SGNH HYDROLASE-TYPE ESTERASE DOMAIN-CONTAINING PROTEIN"/>
    <property type="match status" value="1"/>
</dbReference>
<evidence type="ECO:0000313" key="4">
    <source>
        <dbReference type="EMBL" id="MBE3001932.1"/>
    </source>
</evidence>
<feature type="region of interest" description="Disordered" evidence="1">
    <location>
        <begin position="23"/>
        <end position="47"/>
    </location>
</feature>
<name>A0ABR9PDJ8_9ACTN</name>
<evidence type="ECO:0000256" key="2">
    <source>
        <dbReference type="SAM" id="SignalP"/>
    </source>
</evidence>
<dbReference type="InterPro" id="IPR036514">
    <property type="entry name" value="SGNH_hydro_sf"/>
</dbReference>
<feature type="domain" description="SGNH hydrolase-type esterase" evidence="3">
    <location>
        <begin position="60"/>
        <end position="295"/>
    </location>
</feature>
<evidence type="ECO:0000259" key="3">
    <source>
        <dbReference type="Pfam" id="PF13472"/>
    </source>
</evidence>
<comment type="caution">
    <text evidence="4">The sequence shown here is derived from an EMBL/GenBank/DDBJ whole genome shotgun (WGS) entry which is preliminary data.</text>
</comment>
<keyword evidence="5" id="KW-1185">Reference proteome</keyword>
<proteinExistence type="predicted"/>
<dbReference type="Proteomes" id="UP000806528">
    <property type="component" value="Unassembled WGS sequence"/>
</dbReference>
<accession>A0ABR9PDJ8</accession>
<keyword evidence="2" id="KW-0732">Signal</keyword>
<dbReference type="GO" id="GO:0016787">
    <property type="term" value="F:hydrolase activity"/>
    <property type="evidence" value="ECO:0007669"/>
    <property type="project" value="UniProtKB-KW"/>
</dbReference>
<evidence type="ECO:0000313" key="5">
    <source>
        <dbReference type="Proteomes" id="UP000806528"/>
    </source>
</evidence>
<gene>
    <name evidence="4" type="ORF">IDM40_25020</name>
</gene>
<dbReference type="RefSeq" id="WP_193124526.1">
    <property type="nucleotide sequence ID" value="NZ_JADBGI010000031.1"/>
</dbReference>
<dbReference type="SUPFAM" id="SSF52266">
    <property type="entry name" value="SGNH hydrolase"/>
    <property type="match status" value="1"/>
</dbReference>
<keyword evidence="4" id="KW-0378">Hydrolase</keyword>
<protein>
    <submittedName>
        <fullName evidence="4">SGNH/GDSL hydrolase family protein</fullName>
    </submittedName>
</protein>
<organism evidence="4 5">
    <name type="scientific">Nocardiopsis coralli</name>
    <dbReference type="NCBI Taxonomy" id="2772213"/>
    <lineage>
        <taxon>Bacteria</taxon>
        <taxon>Bacillati</taxon>
        <taxon>Actinomycetota</taxon>
        <taxon>Actinomycetes</taxon>
        <taxon>Streptosporangiales</taxon>
        <taxon>Nocardiopsidaceae</taxon>
        <taxon>Nocardiopsis</taxon>
    </lineage>
</organism>
<feature type="signal peptide" evidence="2">
    <location>
        <begin position="1"/>
        <end position="27"/>
    </location>
</feature>
<dbReference type="PANTHER" id="PTHR37981">
    <property type="entry name" value="LIPASE 2"/>
    <property type="match status" value="1"/>
</dbReference>
<dbReference type="Pfam" id="PF13472">
    <property type="entry name" value="Lipase_GDSL_2"/>
    <property type="match status" value="1"/>
</dbReference>
<dbReference type="EMBL" id="JADBGI010000031">
    <property type="protein sequence ID" value="MBE3001932.1"/>
    <property type="molecule type" value="Genomic_DNA"/>
</dbReference>